<evidence type="ECO:0000313" key="2">
    <source>
        <dbReference type="Proteomes" id="UP001500740"/>
    </source>
</evidence>
<keyword evidence="2" id="KW-1185">Reference proteome</keyword>
<evidence type="ECO:0000313" key="1">
    <source>
        <dbReference type="EMBL" id="GAA0458961.1"/>
    </source>
</evidence>
<proteinExistence type="predicted"/>
<accession>A0ABN0ZU53</accession>
<dbReference type="Pfam" id="PF10673">
    <property type="entry name" value="DUF2487"/>
    <property type="match status" value="1"/>
</dbReference>
<comment type="caution">
    <text evidence="1">The sequence shown here is derived from an EMBL/GenBank/DDBJ whole genome shotgun (WGS) entry which is preliminary data.</text>
</comment>
<organism evidence="1 2">
    <name type="scientific">Alkalibacillus silvisoli</name>
    <dbReference type="NCBI Taxonomy" id="392823"/>
    <lineage>
        <taxon>Bacteria</taxon>
        <taxon>Bacillati</taxon>
        <taxon>Bacillota</taxon>
        <taxon>Bacilli</taxon>
        <taxon>Bacillales</taxon>
        <taxon>Bacillaceae</taxon>
        <taxon>Alkalibacillus</taxon>
    </lineage>
</organism>
<name>A0ABN0ZU53_9BACI</name>
<reference evidence="1 2" key="1">
    <citation type="journal article" date="2019" name="Int. J. Syst. Evol. Microbiol.">
        <title>The Global Catalogue of Microorganisms (GCM) 10K type strain sequencing project: providing services to taxonomists for standard genome sequencing and annotation.</title>
        <authorList>
            <consortium name="The Broad Institute Genomics Platform"/>
            <consortium name="The Broad Institute Genome Sequencing Center for Infectious Disease"/>
            <person name="Wu L."/>
            <person name="Ma J."/>
        </authorList>
    </citation>
    <scope>NUCLEOTIDE SEQUENCE [LARGE SCALE GENOMIC DNA]</scope>
    <source>
        <strain evidence="1 2">JCM 14193</strain>
    </source>
</reference>
<sequence>MKWMHQDVQSYTQAKEYIDSAVMPLIPFSFSDDDELTKLSFQHEVMQIYMTQIEKQLKGRVFLLPVYNYLKQNTLTDEYERLASVVGQIQEQPFKYVFLFTFDKKWRKYSSELDAELIWLPAPQQSDLNQVETQQLVQSQVAEIEELIKEQWND</sequence>
<dbReference type="EMBL" id="BAAACZ010000009">
    <property type="protein sequence ID" value="GAA0458961.1"/>
    <property type="molecule type" value="Genomic_DNA"/>
</dbReference>
<gene>
    <name evidence="1" type="ORF">GCM10008935_12750</name>
</gene>
<dbReference type="RefSeq" id="WP_343782525.1">
    <property type="nucleotide sequence ID" value="NZ_BAAACZ010000009.1"/>
</dbReference>
<protein>
    <submittedName>
        <fullName evidence="1">YpiF family protein</fullName>
    </submittedName>
</protein>
<dbReference type="InterPro" id="IPR019615">
    <property type="entry name" value="DUF2487"/>
</dbReference>
<dbReference type="Proteomes" id="UP001500740">
    <property type="component" value="Unassembled WGS sequence"/>
</dbReference>